<dbReference type="Proteomes" id="UP001163324">
    <property type="component" value="Chromosome 4"/>
</dbReference>
<reference evidence="1" key="1">
    <citation type="submission" date="2022-10" db="EMBL/GenBank/DDBJ databases">
        <title>Complete Genome of Trichothecium roseum strain YXFP-22015, a Plant Pathogen Isolated from Citrus.</title>
        <authorList>
            <person name="Wang Y."/>
            <person name="Zhu L."/>
        </authorList>
    </citation>
    <scope>NUCLEOTIDE SEQUENCE</scope>
    <source>
        <strain evidence="1">YXFP-22015</strain>
    </source>
</reference>
<organism evidence="1 2">
    <name type="scientific">Trichothecium roseum</name>
    <dbReference type="NCBI Taxonomy" id="47278"/>
    <lineage>
        <taxon>Eukaryota</taxon>
        <taxon>Fungi</taxon>
        <taxon>Dikarya</taxon>
        <taxon>Ascomycota</taxon>
        <taxon>Pezizomycotina</taxon>
        <taxon>Sordariomycetes</taxon>
        <taxon>Hypocreomycetidae</taxon>
        <taxon>Hypocreales</taxon>
        <taxon>Hypocreales incertae sedis</taxon>
        <taxon>Trichothecium</taxon>
    </lineage>
</organism>
<evidence type="ECO:0000313" key="2">
    <source>
        <dbReference type="Proteomes" id="UP001163324"/>
    </source>
</evidence>
<comment type="caution">
    <text evidence="1">The sequence shown here is derived from an EMBL/GenBank/DDBJ whole genome shotgun (WGS) entry which is preliminary data.</text>
</comment>
<gene>
    <name evidence="1" type="ORF">N3K66_004132</name>
</gene>
<accession>A0ACC0V1T4</accession>
<keyword evidence="2" id="KW-1185">Reference proteome</keyword>
<dbReference type="EMBL" id="CM047943">
    <property type="protein sequence ID" value="KAI9899870.1"/>
    <property type="molecule type" value="Genomic_DNA"/>
</dbReference>
<evidence type="ECO:0000313" key="1">
    <source>
        <dbReference type="EMBL" id="KAI9899870.1"/>
    </source>
</evidence>
<name>A0ACC0V1T4_9HYPO</name>
<protein>
    <submittedName>
        <fullName evidence="1">Uncharacterized protein</fullName>
    </submittedName>
</protein>
<proteinExistence type="predicted"/>
<sequence length="545" mass="60278">MLAHILAVAAALAPAALAQSGGIQRDLQYGENWVPVQKDPEIVAANFPDVNITLLSPAFADPDTVPAAFADGAEGPTDDLDLDFFIRRLARKNDWLSYEPAAFLSEEGRAIPYLYLSLPSSWADEQENKKLRVYLQAAIHGNEPAADQSVLALLGKMDADQEWTRSVLSKMDIKILPRYNVDGVSYFQRQLACNLDPNRDHIKLMRDQTRGIKQVVSDYNPHISIDMHEFTASTIYGGSYRHGADSLISGGINPNIHPDIRAQVLDVFIPAMGRALEVHDIRWEPYVTGSPNTTAGSPIVLGEAVTEARTGRNAVGLTQTISFLLEMRGIRLADQHFQRRVATALLKITAILDTARDRHDDVLATVERARNDFIDSDEDIVVTDSPVVENRTFTMVDVNNGSLVQAPITFLRTTPSVANLTRARPEAYLIPRAWADVAKRLEILGLDVERLDAQFNGTVEAMVVEKSEIYPQIYEGHVLNTVTTTATPDRDIVLPPGSFRVSTRQKNAALAFIALEPENIDSYVTFNIIPVSAGEEYPIFRIPRA</sequence>